<dbReference type="InterPro" id="IPR007016">
    <property type="entry name" value="O-antigen_ligase-rel_domated"/>
</dbReference>
<feature type="transmembrane region" description="Helical" evidence="5">
    <location>
        <begin position="149"/>
        <end position="168"/>
    </location>
</feature>
<organism evidence="7">
    <name type="scientific">candidate division WOR-3 bacterium</name>
    <dbReference type="NCBI Taxonomy" id="2052148"/>
    <lineage>
        <taxon>Bacteria</taxon>
        <taxon>Bacteria division WOR-3</taxon>
    </lineage>
</organism>
<evidence type="ECO:0000256" key="5">
    <source>
        <dbReference type="SAM" id="Phobius"/>
    </source>
</evidence>
<feature type="transmembrane region" description="Helical" evidence="5">
    <location>
        <begin position="291"/>
        <end position="313"/>
    </location>
</feature>
<dbReference type="Pfam" id="PF04932">
    <property type="entry name" value="Wzy_C"/>
    <property type="match status" value="1"/>
</dbReference>
<feature type="transmembrane region" description="Helical" evidence="5">
    <location>
        <begin position="180"/>
        <end position="203"/>
    </location>
</feature>
<feature type="transmembrane region" description="Helical" evidence="5">
    <location>
        <begin position="40"/>
        <end position="58"/>
    </location>
</feature>
<evidence type="ECO:0000256" key="4">
    <source>
        <dbReference type="ARBA" id="ARBA00023136"/>
    </source>
</evidence>
<feature type="transmembrane region" description="Helical" evidence="5">
    <location>
        <begin position="63"/>
        <end position="81"/>
    </location>
</feature>
<feature type="transmembrane region" description="Helical" evidence="5">
    <location>
        <begin position="382"/>
        <end position="403"/>
    </location>
</feature>
<dbReference type="GO" id="GO:0016874">
    <property type="term" value="F:ligase activity"/>
    <property type="evidence" value="ECO:0007669"/>
    <property type="project" value="UniProtKB-KW"/>
</dbReference>
<comment type="subcellular location">
    <subcellularLocation>
        <location evidence="1">Membrane</location>
        <topology evidence="1">Multi-pass membrane protein</topology>
    </subcellularLocation>
</comment>
<dbReference type="PANTHER" id="PTHR37422:SF13">
    <property type="entry name" value="LIPOPOLYSACCHARIDE BIOSYNTHESIS PROTEIN PA4999-RELATED"/>
    <property type="match status" value="1"/>
</dbReference>
<evidence type="ECO:0000256" key="3">
    <source>
        <dbReference type="ARBA" id="ARBA00022989"/>
    </source>
</evidence>
<feature type="transmembrane region" description="Helical" evidence="5">
    <location>
        <begin position="124"/>
        <end position="143"/>
    </location>
</feature>
<dbReference type="AlphaFoldDB" id="A0A7C1SNH4"/>
<dbReference type="GO" id="GO:0016020">
    <property type="term" value="C:membrane"/>
    <property type="evidence" value="ECO:0007669"/>
    <property type="project" value="UniProtKB-SubCell"/>
</dbReference>
<feature type="transmembrane region" description="Helical" evidence="5">
    <location>
        <begin position="325"/>
        <end position="341"/>
    </location>
</feature>
<proteinExistence type="predicted"/>
<feature type="transmembrane region" description="Helical" evidence="5">
    <location>
        <begin position="87"/>
        <end position="103"/>
    </location>
</feature>
<dbReference type="PANTHER" id="PTHR37422">
    <property type="entry name" value="TEICHURONIC ACID BIOSYNTHESIS PROTEIN TUAE"/>
    <property type="match status" value="1"/>
</dbReference>
<evidence type="ECO:0000259" key="6">
    <source>
        <dbReference type="Pfam" id="PF04932"/>
    </source>
</evidence>
<feature type="transmembrane region" description="Helical" evidence="5">
    <location>
        <begin position="415"/>
        <end position="436"/>
    </location>
</feature>
<evidence type="ECO:0000256" key="2">
    <source>
        <dbReference type="ARBA" id="ARBA00022692"/>
    </source>
</evidence>
<sequence length="472" mass="52855">MNFSVSRKQFDFRSLLPLVAVQSLCLAGFLYFFSTGNKEFAWLFYMAPFQIVFLMLLFHKAQFLLLAASIVAPLAVCQLIPNDYHQFIFFPSIIGLLILLRFTSWGKLNTPERRWGHLLPPERFVGLGLLGWIIISFIIAIIRGPTERFFIICNVLILEAFILGYFFAVVPQDVLKVKELINAIATGVAVCVVLLPLLVRYSAGFVDTFGGKKLSVPFGILDLNALGMLIATLASALLGIVLGERRFLHRLYLGFVVVILLIGLVFTRSRGAWFGMGIALLYLLLKTRSPVLGAITGAGGVFVIVFSFFRSLFISRLEGTNLNDPAFIARLILWNFGLLVARKNWLFGVGWENFRFIKYIYGYPRFADPKVYFSTHNLYLEMMADLGLVGFLLFVVLLFGTIVRTDRLAGKVENQFQYTALGVTAALIAFAAHSFFDSLSSTFMVIGMWFGMAMALRRLASNSTPGVNDFFG</sequence>
<reference evidence="7" key="1">
    <citation type="journal article" date="2020" name="mSystems">
        <title>Genome- and Community-Level Interaction Insights into Carbon Utilization and Element Cycling Functions of Hydrothermarchaeota in Hydrothermal Sediment.</title>
        <authorList>
            <person name="Zhou Z."/>
            <person name="Liu Y."/>
            <person name="Xu W."/>
            <person name="Pan J."/>
            <person name="Luo Z.H."/>
            <person name="Li M."/>
        </authorList>
    </citation>
    <scope>NUCLEOTIDE SEQUENCE [LARGE SCALE GENOMIC DNA]</scope>
    <source>
        <strain evidence="7">SpSt-265</strain>
        <strain evidence="8">SpSt-465</strain>
    </source>
</reference>
<keyword evidence="4 5" id="KW-0472">Membrane</keyword>
<feature type="transmembrane region" description="Helical" evidence="5">
    <location>
        <begin position="255"/>
        <end position="285"/>
    </location>
</feature>
<protein>
    <submittedName>
        <fullName evidence="7">O-antigen ligase domain-containing protein</fullName>
    </submittedName>
</protein>
<gene>
    <name evidence="7" type="ORF">ENP94_04775</name>
    <name evidence="8" type="ORF">ENS16_06210</name>
</gene>
<accession>A0A7C1SNH4</accession>
<evidence type="ECO:0000313" key="7">
    <source>
        <dbReference type="EMBL" id="HEA87310.1"/>
    </source>
</evidence>
<dbReference type="EMBL" id="DSLG01000005">
    <property type="protein sequence ID" value="HEA87310.1"/>
    <property type="molecule type" value="Genomic_DNA"/>
</dbReference>
<dbReference type="EMBL" id="DSTU01000008">
    <property type="protein sequence ID" value="HFJ54265.1"/>
    <property type="molecule type" value="Genomic_DNA"/>
</dbReference>
<feature type="domain" description="O-antigen ligase-related" evidence="6">
    <location>
        <begin position="255"/>
        <end position="395"/>
    </location>
</feature>
<feature type="transmembrane region" description="Helical" evidence="5">
    <location>
        <begin position="223"/>
        <end position="243"/>
    </location>
</feature>
<keyword evidence="3 5" id="KW-1133">Transmembrane helix</keyword>
<feature type="transmembrane region" description="Helical" evidence="5">
    <location>
        <begin position="442"/>
        <end position="460"/>
    </location>
</feature>
<evidence type="ECO:0000256" key="1">
    <source>
        <dbReference type="ARBA" id="ARBA00004141"/>
    </source>
</evidence>
<keyword evidence="2 5" id="KW-0812">Transmembrane</keyword>
<evidence type="ECO:0000313" key="8">
    <source>
        <dbReference type="EMBL" id="HFJ54265.1"/>
    </source>
</evidence>
<comment type="caution">
    <text evidence="7">The sequence shown here is derived from an EMBL/GenBank/DDBJ whole genome shotgun (WGS) entry which is preliminary data.</text>
</comment>
<dbReference type="InterPro" id="IPR051533">
    <property type="entry name" value="WaaL-like"/>
</dbReference>
<keyword evidence="7" id="KW-0436">Ligase</keyword>
<feature type="transmembrane region" description="Helical" evidence="5">
    <location>
        <begin position="12"/>
        <end position="34"/>
    </location>
</feature>
<name>A0A7C1SNH4_UNCW3</name>